<dbReference type="Proteomes" id="UP000607653">
    <property type="component" value="Unassembled WGS sequence"/>
</dbReference>
<name>A0A822Y4U8_NELNU</name>
<proteinExistence type="predicted"/>
<dbReference type="AlphaFoldDB" id="A0A822Y4U8"/>
<evidence type="ECO:0000313" key="3">
    <source>
        <dbReference type="Proteomes" id="UP000607653"/>
    </source>
</evidence>
<protein>
    <submittedName>
        <fullName evidence="2">Uncharacterized protein</fullName>
    </submittedName>
</protein>
<organism evidence="2 3">
    <name type="scientific">Nelumbo nucifera</name>
    <name type="common">Sacred lotus</name>
    <dbReference type="NCBI Taxonomy" id="4432"/>
    <lineage>
        <taxon>Eukaryota</taxon>
        <taxon>Viridiplantae</taxon>
        <taxon>Streptophyta</taxon>
        <taxon>Embryophyta</taxon>
        <taxon>Tracheophyta</taxon>
        <taxon>Spermatophyta</taxon>
        <taxon>Magnoliopsida</taxon>
        <taxon>Proteales</taxon>
        <taxon>Nelumbonaceae</taxon>
        <taxon>Nelumbo</taxon>
    </lineage>
</organism>
<gene>
    <name evidence="2" type="ORF">HUJ06_029028</name>
</gene>
<evidence type="ECO:0000256" key="1">
    <source>
        <dbReference type="SAM" id="MobiDB-lite"/>
    </source>
</evidence>
<comment type="caution">
    <text evidence="2">The sequence shown here is derived from an EMBL/GenBank/DDBJ whole genome shotgun (WGS) entry which is preliminary data.</text>
</comment>
<keyword evidence="3" id="KW-1185">Reference proteome</keyword>
<feature type="region of interest" description="Disordered" evidence="1">
    <location>
        <begin position="1"/>
        <end position="38"/>
    </location>
</feature>
<sequence>MKNKGWSKIRVQNECHPSLEMEESDPPTTLNLSFMDKG</sequence>
<evidence type="ECO:0000313" key="2">
    <source>
        <dbReference type="EMBL" id="DAD27560.1"/>
    </source>
</evidence>
<accession>A0A822Y4U8</accession>
<reference evidence="2 3" key="1">
    <citation type="journal article" date="2020" name="Mol. Biol. Evol.">
        <title>Distinct Expression and Methylation Patterns for Genes with Different Fates following a Single Whole-Genome Duplication in Flowering Plants.</title>
        <authorList>
            <person name="Shi T."/>
            <person name="Rahmani R.S."/>
            <person name="Gugger P.F."/>
            <person name="Wang M."/>
            <person name="Li H."/>
            <person name="Zhang Y."/>
            <person name="Li Z."/>
            <person name="Wang Q."/>
            <person name="Van de Peer Y."/>
            <person name="Marchal K."/>
            <person name="Chen J."/>
        </authorList>
    </citation>
    <scope>NUCLEOTIDE SEQUENCE [LARGE SCALE GENOMIC DNA]</scope>
    <source>
        <tissue evidence="2">Leaf</tissue>
    </source>
</reference>
<dbReference type="EMBL" id="DUZY01000002">
    <property type="protein sequence ID" value="DAD27560.1"/>
    <property type="molecule type" value="Genomic_DNA"/>
</dbReference>